<gene>
    <name evidence="2" type="ORF">EZJ19_00905</name>
</gene>
<proteinExistence type="predicted"/>
<reference evidence="2 3" key="1">
    <citation type="submission" date="2019-03" db="EMBL/GenBank/DDBJ databases">
        <title>Genome sequence of Thiobacillaceae bacterium LSR1, a sulfur-oxidizing bacterium isolated from freshwater sediment.</title>
        <authorList>
            <person name="Li S."/>
        </authorList>
    </citation>
    <scope>NUCLEOTIDE SEQUENCE [LARGE SCALE GENOMIC DNA]</scope>
    <source>
        <strain evidence="2 3">LSR1</strain>
    </source>
</reference>
<dbReference type="EMBL" id="SJZB01000003">
    <property type="protein sequence ID" value="TCJ20163.1"/>
    <property type="molecule type" value="Genomic_DNA"/>
</dbReference>
<dbReference type="RefSeq" id="WP_131444422.1">
    <property type="nucleotide sequence ID" value="NZ_SJZB01000003.1"/>
</dbReference>
<evidence type="ECO:0000313" key="2">
    <source>
        <dbReference type="EMBL" id="TCJ20163.1"/>
    </source>
</evidence>
<comment type="caution">
    <text evidence="2">The sequence shown here is derived from an EMBL/GenBank/DDBJ whole genome shotgun (WGS) entry which is preliminary data.</text>
</comment>
<organism evidence="2 3">
    <name type="scientific">Parasulfuritortus cantonensis</name>
    <dbReference type="NCBI Taxonomy" id="2528202"/>
    <lineage>
        <taxon>Bacteria</taxon>
        <taxon>Pseudomonadati</taxon>
        <taxon>Pseudomonadota</taxon>
        <taxon>Betaproteobacteria</taxon>
        <taxon>Nitrosomonadales</taxon>
        <taxon>Thiobacillaceae</taxon>
        <taxon>Parasulfuritortus</taxon>
    </lineage>
</organism>
<dbReference type="OrthoDB" id="9797479at2"/>
<keyword evidence="3" id="KW-1185">Reference proteome</keyword>
<evidence type="ECO:0000256" key="1">
    <source>
        <dbReference type="SAM" id="SignalP"/>
    </source>
</evidence>
<sequence>MTMKNIHWKPLALAIALLSVPSLSSGESLQAQAETMFNGMTNTTAPQAFKGQTMNTYTMGSMFTRVPNKTYQLLSVQAPYIRAGNSCGGIDAFGGSFSHISSEQFKNMLKNITSAIPGVLFQLAIKSVEPLLGDTMQWFKSIENIVNRASISSCEGAKMALNEANQLLGFSTAKTCESIATTLGISSDAADAREKCASSSDVDSVLDAGADNDQTKALVPFFGNIVWHALKRMEHLDDEDRELIMSITGTTIYSRATDGKEDPRPIEATDLNVAALLRGDAEVDADGNSTIKMLSCGGDTDDCLNPVVVNQPFRPLTERVRALMASLADKIASRGTPTVAEVNFVNNVPAPVYRMLAIAGSTRDNDVVSQAIREQYNDYVAVEYAYALLYRAAHEALTVGLHGSQYKPSQFEQLQIHAGRAQSFLTGLNSERQTAAAKAQAAVSIITHVAQLERDLRAAMPQQVLDLLAYSAFDR</sequence>
<accession>A0A4R1BQY7</accession>
<feature type="chain" id="PRO_5020473422" evidence="1">
    <location>
        <begin position="34"/>
        <end position="475"/>
    </location>
</feature>
<dbReference type="Proteomes" id="UP000295443">
    <property type="component" value="Unassembled WGS sequence"/>
</dbReference>
<keyword evidence="1" id="KW-0732">Signal</keyword>
<evidence type="ECO:0000313" key="3">
    <source>
        <dbReference type="Proteomes" id="UP000295443"/>
    </source>
</evidence>
<feature type="signal peptide" evidence="1">
    <location>
        <begin position="1"/>
        <end position="33"/>
    </location>
</feature>
<dbReference type="Pfam" id="PF06122">
    <property type="entry name" value="TraH"/>
    <property type="match status" value="1"/>
</dbReference>
<dbReference type="InterPro" id="IPR010927">
    <property type="entry name" value="T4SS_TraH"/>
</dbReference>
<name>A0A4R1BQY7_9PROT</name>
<dbReference type="AlphaFoldDB" id="A0A4R1BQY7"/>
<protein>
    <submittedName>
        <fullName evidence="2">Conjugal transfer protein TraH</fullName>
    </submittedName>
</protein>